<dbReference type="Proteomes" id="UP000541033">
    <property type="component" value="Unassembled WGS sequence"/>
</dbReference>
<accession>A0A7X5TRQ5</accession>
<keyword evidence="3" id="KW-1185">Reference proteome</keyword>
<name>A0A7X5TRQ5_9MICO</name>
<feature type="transmembrane region" description="Helical" evidence="1">
    <location>
        <begin position="37"/>
        <end position="58"/>
    </location>
</feature>
<dbReference type="RefSeq" id="WP_167147157.1">
    <property type="nucleotide sequence ID" value="NZ_JAAMOX010000001.1"/>
</dbReference>
<dbReference type="InterPro" id="IPR008407">
    <property type="entry name" value="Brnchd-chn_aa_trnsp_AzlD"/>
</dbReference>
<keyword evidence="1" id="KW-0472">Membrane</keyword>
<reference evidence="2 3" key="1">
    <citation type="submission" date="2020-02" db="EMBL/GenBank/DDBJ databases">
        <title>Sequencing the genomes of 1000 actinobacteria strains.</title>
        <authorList>
            <person name="Klenk H.-P."/>
        </authorList>
    </citation>
    <scope>NUCLEOTIDE SEQUENCE [LARGE SCALE GENOMIC DNA]</scope>
    <source>
        <strain evidence="2 3">DSM 27960</strain>
    </source>
</reference>
<sequence length="109" mass="11962">MPSTAYLLIAIGLMFAITFTLRALPFAILKPLRKSKLLAYLGLYMPVGILLILVIYTLRDLDFLSGSRGIPEGIALALTIALHCWKRNALLSIVSGTAIYVVLINLVFI</sequence>
<evidence type="ECO:0000313" key="2">
    <source>
        <dbReference type="EMBL" id="NIH52506.1"/>
    </source>
</evidence>
<protein>
    <submittedName>
        <fullName evidence="2">Branched-subunit amino acid transport protein AzlD</fullName>
    </submittedName>
</protein>
<keyword evidence="1" id="KW-0812">Transmembrane</keyword>
<feature type="transmembrane region" description="Helical" evidence="1">
    <location>
        <begin position="89"/>
        <end position="108"/>
    </location>
</feature>
<dbReference type="Pfam" id="PF05437">
    <property type="entry name" value="AzlD"/>
    <property type="match status" value="1"/>
</dbReference>
<feature type="transmembrane region" description="Helical" evidence="1">
    <location>
        <begin position="6"/>
        <end position="25"/>
    </location>
</feature>
<gene>
    <name evidence="2" type="ORF">FHX76_000374</name>
</gene>
<evidence type="ECO:0000256" key="1">
    <source>
        <dbReference type="SAM" id="Phobius"/>
    </source>
</evidence>
<organism evidence="2 3">
    <name type="scientific">Lysinibacter cavernae</name>
    <dbReference type="NCBI Taxonomy" id="1640652"/>
    <lineage>
        <taxon>Bacteria</taxon>
        <taxon>Bacillati</taxon>
        <taxon>Actinomycetota</taxon>
        <taxon>Actinomycetes</taxon>
        <taxon>Micrococcales</taxon>
        <taxon>Microbacteriaceae</taxon>
        <taxon>Lysinibacter</taxon>
    </lineage>
</organism>
<dbReference type="EMBL" id="JAAMOX010000001">
    <property type="protein sequence ID" value="NIH52506.1"/>
    <property type="molecule type" value="Genomic_DNA"/>
</dbReference>
<dbReference type="PIRSF" id="PIRSF003203">
    <property type="entry name" value="AzlD"/>
    <property type="match status" value="1"/>
</dbReference>
<proteinExistence type="predicted"/>
<comment type="caution">
    <text evidence="2">The sequence shown here is derived from an EMBL/GenBank/DDBJ whole genome shotgun (WGS) entry which is preliminary data.</text>
</comment>
<dbReference type="AlphaFoldDB" id="A0A7X5TRQ5"/>
<keyword evidence="1" id="KW-1133">Transmembrane helix</keyword>
<evidence type="ECO:0000313" key="3">
    <source>
        <dbReference type="Proteomes" id="UP000541033"/>
    </source>
</evidence>